<accession>A0A0C4DZ21</accession>
<evidence type="ECO:0000256" key="3">
    <source>
        <dbReference type="ARBA" id="ARBA00044955"/>
    </source>
</evidence>
<dbReference type="EMBL" id="ADBL01001255">
    <property type="status" value="NOT_ANNOTATED_CDS"/>
    <property type="molecule type" value="Genomic_DNA"/>
</dbReference>
<evidence type="ECO:0000256" key="5">
    <source>
        <dbReference type="SAM" id="SignalP"/>
    </source>
</evidence>
<dbReference type="OrthoDB" id="2281372at2759"/>
<dbReference type="InterPro" id="IPR052210">
    <property type="entry name" value="LysM1-like"/>
</dbReference>
<feature type="compositionally biased region" description="Low complexity" evidence="4">
    <location>
        <begin position="89"/>
        <end position="121"/>
    </location>
</feature>
<protein>
    <recommendedName>
        <fullName evidence="6">LysM domain-containing protein</fullName>
    </recommendedName>
</protein>
<dbReference type="InterPro" id="IPR018392">
    <property type="entry name" value="LysM"/>
</dbReference>
<reference evidence="8" key="4">
    <citation type="journal article" date="2015" name="G3 (Bethesda)">
        <title>Genome sequences of three phytopathogenic species of the Magnaporthaceae family of fungi.</title>
        <authorList>
            <person name="Okagaki L.H."/>
            <person name="Nunes C.C."/>
            <person name="Sailsbery J."/>
            <person name="Clay B."/>
            <person name="Brown D."/>
            <person name="John T."/>
            <person name="Oh Y."/>
            <person name="Young N."/>
            <person name="Fitzgerald M."/>
            <person name="Haas B.J."/>
            <person name="Zeng Q."/>
            <person name="Young S."/>
            <person name="Adiconis X."/>
            <person name="Fan L."/>
            <person name="Levin J.Z."/>
            <person name="Mitchell T.K."/>
            <person name="Okubara P.A."/>
            <person name="Farman M.L."/>
            <person name="Kohn L.M."/>
            <person name="Birren B."/>
            <person name="Ma L.-J."/>
            <person name="Dean R.A."/>
        </authorList>
    </citation>
    <scope>NUCLEOTIDE SEQUENCE</scope>
    <source>
        <strain evidence="8">ATCC 64411 / 73-15</strain>
    </source>
</reference>
<evidence type="ECO:0000259" key="6">
    <source>
        <dbReference type="PROSITE" id="PS51782"/>
    </source>
</evidence>
<feature type="chain" id="PRO_5009385494" description="LysM domain-containing protein" evidence="5">
    <location>
        <begin position="24"/>
        <end position="312"/>
    </location>
</feature>
<organism evidence="8 9">
    <name type="scientific">Magnaporthiopsis poae (strain ATCC 64411 / 73-15)</name>
    <name type="common">Kentucky bluegrass fungus</name>
    <name type="synonym">Magnaporthe poae</name>
    <dbReference type="NCBI Taxonomy" id="644358"/>
    <lineage>
        <taxon>Eukaryota</taxon>
        <taxon>Fungi</taxon>
        <taxon>Dikarya</taxon>
        <taxon>Ascomycota</taxon>
        <taxon>Pezizomycotina</taxon>
        <taxon>Sordariomycetes</taxon>
        <taxon>Sordariomycetidae</taxon>
        <taxon>Magnaporthales</taxon>
        <taxon>Magnaporthaceae</taxon>
        <taxon>Magnaporthiopsis</taxon>
    </lineage>
</organism>
<evidence type="ECO:0000256" key="2">
    <source>
        <dbReference type="ARBA" id="ARBA00023026"/>
    </source>
</evidence>
<dbReference type="EMBL" id="ADBL01001256">
    <property type="status" value="NOT_ANNOTATED_CDS"/>
    <property type="molecule type" value="Genomic_DNA"/>
</dbReference>
<feature type="domain" description="LysM" evidence="6">
    <location>
        <begin position="132"/>
        <end position="178"/>
    </location>
</feature>
<feature type="signal peptide" evidence="5">
    <location>
        <begin position="1"/>
        <end position="23"/>
    </location>
</feature>
<keyword evidence="9" id="KW-1185">Reference proteome</keyword>
<gene>
    <name evidence="7" type="ORF">MAPG_05309</name>
</gene>
<feature type="region of interest" description="Disordered" evidence="4">
    <location>
        <begin position="88"/>
        <end position="122"/>
    </location>
</feature>
<reference evidence="7" key="2">
    <citation type="submission" date="2010-05" db="EMBL/GenBank/DDBJ databases">
        <title>The Genome Sequence of Magnaporthe poae strain ATCC 64411.</title>
        <authorList>
            <consortium name="The Broad Institute Genome Sequencing Platform"/>
            <consortium name="Broad Institute Genome Sequencing Center for Infectious Disease"/>
            <person name="Ma L.-J."/>
            <person name="Dead R."/>
            <person name="Young S."/>
            <person name="Zeng Q."/>
            <person name="Koehrsen M."/>
            <person name="Alvarado L."/>
            <person name="Berlin A."/>
            <person name="Chapman S.B."/>
            <person name="Chen Z."/>
            <person name="Freedman E."/>
            <person name="Gellesch M."/>
            <person name="Goldberg J."/>
            <person name="Griggs A."/>
            <person name="Gujja S."/>
            <person name="Heilman E.R."/>
            <person name="Heiman D."/>
            <person name="Hepburn T."/>
            <person name="Howarth C."/>
            <person name="Jen D."/>
            <person name="Larson L."/>
            <person name="Mehta T."/>
            <person name="Neiman D."/>
            <person name="Pearson M."/>
            <person name="Roberts A."/>
            <person name="Saif S."/>
            <person name="Shea T."/>
            <person name="Shenoy N."/>
            <person name="Sisk P."/>
            <person name="Stolte C."/>
            <person name="Sykes S."/>
            <person name="Walk T."/>
            <person name="White J."/>
            <person name="Yandava C."/>
            <person name="Haas B."/>
            <person name="Nusbaum C."/>
            <person name="Birren B."/>
        </authorList>
    </citation>
    <scope>NUCLEOTIDE SEQUENCE</scope>
    <source>
        <strain evidence="7">ATCC 64411</strain>
    </source>
</reference>
<dbReference type="VEuPathDB" id="FungiDB:MAPG_05309"/>
<reference evidence="9" key="1">
    <citation type="submission" date="2010-05" db="EMBL/GenBank/DDBJ databases">
        <title>The genome sequence of Magnaporthe poae strain ATCC 64411.</title>
        <authorList>
            <person name="Ma L.-J."/>
            <person name="Dead R."/>
            <person name="Young S."/>
            <person name="Zeng Q."/>
            <person name="Koehrsen M."/>
            <person name="Alvarado L."/>
            <person name="Berlin A."/>
            <person name="Chapman S.B."/>
            <person name="Chen Z."/>
            <person name="Freedman E."/>
            <person name="Gellesch M."/>
            <person name="Goldberg J."/>
            <person name="Griggs A."/>
            <person name="Gujja S."/>
            <person name="Heilman E.R."/>
            <person name="Heiman D."/>
            <person name="Hepburn T."/>
            <person name="Howarth C."/>
            <person name="Jen D."/>
            <person name="Larson L."/>
            <person name="Mehta T."/>
            <person name="Neiman D."/>
            <person name="Pearson M."/>
            <person name="Roberts A."/>
            <person name="Saif S."/>
            <person name="Shea T."/>
            <person name="Shenoy N."/>
            <person name="Sisk P."/>
            <person name="Stolte C."/>
            <person name="Sykes S."/>
            <person name="Walk T."/>
            <person name="White J."/>
            <person name="Yandava C."/>
            <person name="Haas B."/>
            <person name="Nusbaum C."/>
            <person name="Birren B."/>
        </authorList>
    </citation>
    <scope>NUCLEOTIDE SEQUENCE [LARGE SCALE GENOMIC DNA]</scope>
    <source>
        <strain evidence="9">ATCC 64411 / 73-15</strain>
    </source>
</reference>
<name>A0A0C4DZ21_MAGP6</name>
<reference evidence="7" key="3">
    <citation type="submission" date="2011-03" db="EMBL/GenBank/DDBJ databases">
        <title>Annotation of Magnaporthe poae ATCC 64411.</title>
        <authorList>
            <person name="Ma L.-J."/>
            <person name="Dead R."/>
            <person name="Young S.K."/>
            <person name="Zeng Q."/>
            <person name="Gargeya S."/>
            <person name="Fitzgerald M."/>
            <person name="Haas B."/>
            <person name="Abouelleil A."/>
            <person name="Alvarado L."/>
            <person name="Arachchi H.M."/>
            <person name="Berlin A."/>
            <person name="Brown A."/>
            <person name="Chapman S.B."/>
            <person name="Chen Z."/>
            <person name="Dunbar C."/>
            <person name="Freedman E."/>
            <person name="Gearin G."/>
            <person name="Gellesch M."/>
            <person name="Goldberg J."/>
            <person name="Griggs A."/>
            <person name="Gujja S."/>
            <person name="Heiman D."/>
            <person name="Howarth C."/>
            <person name="Larson L."/>
            <person name="Lui A."/>
            <person name="MacDonald P.J.P."/>
            <person name="Mehta T."/>
            <person name="Montmayeur A."/>
            <person name="Murphy C."/>
            <person name="Neiman D."/>
            <person name="Pearson M."/>
            <person name="Priest M."/>
            <person name="Roberts A."/>
            <person name="Saif S."/>
            <person name="Shea T."/>
            <person name="Shenoy N."/>
            <person name="Sisk P."/>
            <person name="Stolte C."/>
            <person name="Sykes S."/>
            <person name="Yandava C."/>
            <person name="Wortman J."/>
            <person name="Nusbaum C."/>
            <person name="Birren B."/>
        </authorList>
    </citation>
    <scope>NUCLEOTIDE SEQUENCE</scope>
    <source>
        <strain evidence="7">ATCC 64411</strain>
    </source>
</reference>
<dbReference type="EnsemblFungi" id="MAPG_05309T1">
    <property type="protein sequence ID" value="MAPG_05309T1"/>
    <property type="gene ID" value="MAPG_05309"/>
</dbReference>
<dbReference type="PANTHER" id="PTHR34997">
    <property type="entry name" value="AM15"/>
    <property type="match status" value="1"/>
</dbReference>
<feature type="domain" description="LysM" evidence="6">
    <location>
        <begin position="264"/>
        <end position="310"/>
    </location>
</feature>
<keyword evidence="5" id="KW-0732">Signal</keyword>
<dbReference type="CDD" id="cd00118">
    <property type="entry name" value="LysM"/>
    <property type="match status" value="4"/>
</dbReference>
<dbReference type="InterPro" id="IPR036779">
    <property type="entry name" value="LysM_dom_sf"/>
</dbReference>
<dbReference type="AlphaFoldDB" id="A0A0C4DZ21"/>
<evidence type="ECO:0000256" key="4">
    <source>
        <dbReference type="SAM" id="MobiDB-lite"/>
    </source>
</evidence>
<feature type="domain" description="LysM" evidence="6">
    <location>
        <begin position="35"/>
        <end position="79"/>
    </location>
</feature>
<feature type="domain" description="LysM" evidence="6">
    <location>
        <begin position="200"/>
        <end position="246"/>
    </location>
</feature>
<reference evidence="8" key="5">
    <citation type="submission" date="2015-06" db="UniProtKB">
        <authorList>
            <consortium name="EnsemblFungi"/>
        </authorList>
    </citation>
    <scope>IDENTIFICATION</scope>
    <source>
        <strain evidence="8">ATCC 64411</strain>
    </source>
</reference>
<keyword evidence="1" id="KW-0147">Chitin-binding</keyword>
<sequence length="312" mass="32858">MHFSSSLSLFACALISGSGLVSGAPHGRRGVQCYFEIQAQSGDTCESVAASWGLSADAFTKINPGVSCPTLETGKAYCVIGEWTPDPQPTTTASSTTTTSGTSTRPTTTPTTTAPSPTNTPQMPGIVANCNRFYKVQSGDGCDIVAQKNGITVSQLRSWNTEINDSCSNLWLGYYICVGVPGATNPNTPALPGAVSNCDKWHKIASGDTCDTIAAKNTITVAQFRSWNTQIDSNCNNLLRDYYACVGVPGAATPMPGIVPGCKRYYLVVSGDNCDAIASKNSITVANFRLWNTAINSECTNLWANALVCTSA</sequence>
<evidence type="ECO:0000313" key="7">
    <source>
        <dbReference type="EMBL" id="KLU86293.1"/>
    </source>
</evidence>
<dbReference type="EMBL" id="GL876969">
    <property type="protein sequence ID" value="KLU86293.1"/>
    <property type="molecule type" value="Genomic_DNA"/>
</dbReference>
<comment type="similarity">
    <text evidence="3">Belongs to the secreted LysM effector family.</text>
</comment>
<dbReference type="GO" id="GO:0008061">
    <property type="term" value="F:chitin binding"/>
    <property type="evidence" value="ECO:0007669"/>
    <property type="project" value="UniProtKB-KW"/>
</dbReference>
<dbReference type="SMART" id="SM00257">
    <property type="entry name" value="LysM"/>
    <property type="match status" value="4"/>
</dbReference>
<evidence type="ECO:0000256" key="1">
    <source>
        <dbReference type="ARBA" id="ARBA00022669"/>
    </source>
</evidence>
<evidence type="ECO:0000313" key="8">
    <source>
        <dbReference type="EnsemblFungi" id="MAPG_05309T1"/>
    </source>
</evidence>
<proteinExistence type="inferred from homology"/>
<dbReference type="Pfam" id="PF01476">
    <property type="entry name" value="LysM"/>
    <property type="match status" value="4"/>
</dbReference>
<keyword evidence="2" id="KW-0843">Virulence</keyword>
<dbReference type="PROSITE" id="PS51782">
    <property type="entry name" value="LYSM"/>
    <property type="match status" value="4"/>
</dbReference>
<evidence type="ECO:0000313" key="9">
    <source>
        <dbReference type="Proteomes" id="UP000011715"/>
    </source>
</evidence>
<dbReference type="Gene3D" id="3.10.350.10">
    <property type="entry name" value="LysM domain"/>
    <property type="match status" value="4"/>
</dbReference>
<dbReference type="Proteomes" id="UP000011715">
    <property type="component" value="Unassembled WGS sequence"/>
</dbReference>
<dbReference type="SUPFAM" id="SSF54106">
    <property type="entry name" value="LysM domain"/>
    <property type="match status" value="4"/>
</dbReference>
<dbReference type="PANTHER" id="PTHR34997:SF1">
    <property type="entry name" value="PEPTIDOGLYCAN-BINDING LYSIN DOMAIN"/>
    <property type="match status" value="1"/>
</dbReference>